<keyword evidence="1" id="KW-0805">Transcription regulation</keyword>
<dbReference type="RefSeq" id="WP_307121520.1">
    <property type="nucleotide sequence ID" value="NZ_JAUSTM010000006.1"/>
</dbReference>
<evidence type="ECO:0000313" key="6">
    <source>
        <dbReference type="EMBL" id="MDQ0222313.1"/>
    </source>
</evidence>
<dbReference type="InterPro" id="IPR051011">
    <property type="entry name" value="Metal_resp_trans_reg"/>
</dbReference>
<evidence type="ECO:0000256" key="3">
    <source>
        <dbReference type="ARBA" id="ARBA00023163"/>
    </source>
</evidence>
<dbReference type="SUPFAM" id="SSF46785">
    <property type="entry name" value="Winged helix' DNA-binding domain"/>
    <property type="match status" value="1"/>
</dbReference>
<dbReference type="PROSITE" id="PS00846">
    <property type="entry name" value="HTH_ARSR_1"/>
    <property type="match status" value="1"/>
</dbReference>
<dbReference type="EMBL" id="JAUSTM010000006">
    <property type="protein sequence ID" value="MDQ0222313.1"/>
    <property type="molecule type" value="Genomic_DNA"/>
</dbReference>
<name>A0ABT9YQN6_9STRE</name>
<accession>A0ABT9YQN6</accession>
<dbReference type="PANTHER" id="PTHR43132:SF6">
    <property type="entry name" value="HTH-TYPE TRANSCRIPTIONAL REPRESSOR CZRA"/>
    <property type="match status" value="1"/>
</dbReference>
<evidence type="ECO:0000256" key="4">
    <source>
        <dbReference type="ARBA" id="ARBA00043263"/>
    </source>
</evidence>
<keyword evidence="4" id="KW-0105">Cadmium resistance</keyword>
<dbReference type="Pfam" id="PF01022">
    <property type="entry name" value="HTH_5"/>
    <property type="match status" value="1"/>
</dbReference>
<evidence type="ECO:0000256" key="2">
    <source>
        <dbReference type="ARBA" id="ARBA00023125"/>
    </source>
</evidence>
<evidence type="ECO:0000259" key="5">
    <source>
        <dbReference type="PROSITE" id="PS50987"/>
    </source>
</evidence>
<gene>
    <name evidence="6" type="ORF">J2S23_000864</name>
</gene>
<dbReference type="InterPro" id="IPR036388">
    <property type="entry name" value="WH-like_DNA-bd_sf"/>
</dbReference>
<dbReference type="InterPro" id="IPR036390">
    <property type="entry name" value="WH_DNA-bd_sf"/>
</dbReference>
<comment type="caution">
    <text evidence="6">The sequence shown here is derived from an EMBL/GenBank/DDBJ whole genome shotgun (WGS) entry which is preliminary data.</text>
</comment>
<dbReference type="InterPro" id="IPR001845">
    <property type="entry name" value="HTH_ArsR_DNA-bd_dom"/>
</dbReference>
<reference evidence="6 7" key="1">
    <citation type="submission" date="2023-07" db="EMBL/GenBank/DDBJ databases">
        <title>Genomic Encyclopedia of Type Strains, Phase IV (KMG-IV): sequencing the most valuable type-strain genomes for metagenomic binning, comparative biology and taxonomic classification.</title>
        <authorList>
            <person name="Goeker M."/>
        </authorList>
    </citation>
    <scope>NUCLEOTIDE SEQUENCE [LARGE SCALE GENOMIC DNA]</scope>
    <source>
        <strain evidence="6 7">DSM 105143</strain>
    </source>
</reference>
<dbReference type="GO" id="GO:0003677">
    <property type="term" value="F:DNA binding"/>
    <property type="evidence" value="ECO:0007669"/>
    <property type="project" value="UniProtKB-KW"/>
</dbReference>
<keyword evidence="7" id="KW-1185">Reference proteome</keyword>
<dbReference type="CDD" id="cd00090">
    <property type="entry name" value="HTH_ARSR"/>
    <property type="match status" value="1"/>
</dbReference>
<dbReference type="PRINTS" id="PR00778">
    <property type="entry name" value="HTHARSR"/>
</dbReference>
<protein>
    <submittedName>
        <fullName evidence="6">DNA-binding transcriptional ArsR family regulator</fullName>
    </submittedName>
</protein>
<evidence type="ECO:0000256" key="1">
    <source>
        <dbReference type="ARBA" id="ARBA00023015"/>
    </source>
</evidence>
<dbReference type="InterPro" id="IPR018334">
    <property type="entry name" value="ArsR_HTH"/>
</dbReference>
<dbReference type="InterPro" id="IPR011991">
    <property type="entry name" value="ArsR-like_HTH"/>
</dbReference>
<dbReference type="Proteomes" id="UP001223079">
    <property type="component" value="Unassembled WGS sequence"/>
</dbReference>
<proteinExistence type="predicted"/>
<keyword evidence="3" id="KW-0804">Transcription</keyword>
<keyword evidence="2 6" id="KW-0238">DNA-binding</keyword>
<feature type="domain" description="HTH arsR-type" evidence="5">
    <location>
        <begin position="24"/>
        <end position="117"/>
    </location>
</feature>
<sequence>MAKIDSCDVTVFSEEKVERATAFIHNGQSQAFLSLLHKVSDSRRSAIILALISEETLCVCDIANILNMSMASTSHHLRLMHKEGILGRVKEGKFMNYYLQDQEIKAFFQAQLGLVAQ</sequence>
<dbReference type="Gene3D" id="1.10.10.10">
    <property type="entry name" value="Winged helix-like DNA-binding domain superfamily/Winged helix DNA-binding domain"/>
    <property type="match status" value="1"/>
</dbReference>
<organism evidence="6 7">
    <name type="scientific">Streptococcus moroccensis</name>
    <dbReference type="NCBI Taxonomy" id="1451356"/>
    <lineage>
        <taxon>Bacteria</taxon>
        <taxon>Bacillati</taxon>
        <taxon>Bacillota</taxon>
        <taxon>Bacilli</taxon>
        <taxon>Lactobacillales</taxon>
        <taxon>Streptococcaceae</taxon>
        <taxon>Streptococcus</taxon>
    </lineage>
</organism>
<dbReference type="SMART" id="SM00418">
    <property type="entry name" value="HTH_ARSR"/>
    <property type="match status" value="1"/>
</dbReference>
<dbReference type="PROSITE" id="PS50987">
    <property type="entry name" value="HTH_ARSR_2"/>
    <property type="match status" value="1"/>
</dbReference>
<dbReference type="NCBIfam" id="NF033788">
    <property type="entry name" value="HTH_metalloreg"/>
    <property type="match status" value="1"/>
</dbReference>
<evidence type="ECO:0000313" key="7">
    <source>
        <dbReference type="Proteomes" id="UP001223079"/>
    </source>
</evidence>
<dbReference type="PANTHER" id="PTHR43132">
    <property type="entry name" value="ARSENICAL RESISTANCE OPERON REPRESSOR ARSR-RELATED"/>
    <property type="match status" value="1"/>
</dbReference>